<dbReference type="Gene3D" id="3.40.190.10">
    <property type="entry name" value="Periplasmic binding protein-like II"/>
    <property type="match status" value="3"/>
</dbReference>
<sequence length="290" mass="33047">MSRLLLLCLLVLGLNTAQAQVRDFDTMVASGVLRVALYDDFAPYSFRQQGQPRGVDYELARQLAEGLGLELQVIWAPPGENLDADLRDYIWRGRLTQPGELADVMLRVPYDRDFAYKRNELGELVNELVVLFGPYQRERWQLAFDRRRLPALPSLAVLRQHPIGVEVDGVPSFYLSLFMQGMLRQQLRHYPSVAAAFAGLQGAEVDAVMAMRGEVDWLLQQAADPNLVLADNAYPEMGRQIWEIGMAVHESNRQLAYALEEQVDAMILDGSLQRLYARYGLRFEKPEQYQ</sequence>
<keyword evidence="2 3" id="KW-0732">Signal</keyword>
<name>A0A6I4L0A6_9PSED</name>
<protein>
    <submittedName>
        <fullName evidence="5">Transporter substrate-binding domain-containing protein</fullName>
    </submittedName>
</protein>
<accession>A0A6I4L0A6</accession>
<dbReference type="RefSeq" id="WP_160344589.1">
    <property type="nucleotide sequence ID" value="NZ_WKJZ01000001.1"/>
</dbReference>
<feature type="chain" id="PRO_5026048894" evidence="3">
    <location>
        <begin position="20"/>
        <end position="290"/>
    </location>
</feature>
<evidence type="ECO:0000313" key="6">
    <source>
        <dbReference type="Proteomes" id="UP000429555"/>
    </source>
</evidence>
<gene>
    <name evidence="5" type="ORF">GJV18_08945</name>
</gene>
<dbReference type="PANTHER" id="PTHR35936">
    <property type="entry name" value="MEMBRANE-BOUND LYTIC MUREIN TRANSGLYCOSYLASE F"/>
    <property type="match status" value="1"/>
</dbReference>
<evidence type="ECO:0000256" key="2">
    <source>
        <dbReference type="ARBA" id="ARBA00022729"/>
    </source>
</evidence>
<dbReference type="SMART" id="SM00062">
    <property type="entry name" value="PBPb"/>
    <property type="match status" value="1"/>
</dbReference>
<keyword evidence="6" id="KW-1185">Reference proteome</keyword>
<dbReference type="Pfam" id="PF00497">
    <property type="entry name" value="SBP_bac_3"/>
    <property type="match status" value="1"/>
</dbReference>
<evidence type="ECO:0000256" key="3">
    <source>
        <dbReference type="SAM" id="SignalP"/>
    </source>
</evidence>
<dbReference type="InterPro" id="IPR001638">
    <property type="entry name" value="Solute-binding_3/MltF_N"/>
</dbReference>
<feature type="signal peptide" evidence="3">
    <location>
        <begin position="1"/>
        <end position="19"/>
    </location>
</feature>
<proteinExistence type="inferred from homology"/>
<evidence type="ECO:0000313" key="5">
    <source>
        <dbReference type="EMBL" id="MVW75443.1"/>
    </source>
</evidence>
<organism evidence="5 6">
    <name type="scientific">Pseudomonas xionganensis</name>
    <dbReference type="NCBI Taxonomy" id="2654845"/>
    <lineage>
        <taxon>Bacteria</taxon>
        <taxon>Pseudomonadati</taxon>
        <taxon>Pseudomonadota</taxon>
        <taxon>Gammaproteobacteria</taxon>
        <taxon>Pseudomonadales</taxon>
        <taxon>Pseudomonadaceae</taxon>
        <taxon>Pseudomonas</taxon>
    </lineage>
</organism>
<reference evidence="5 6" key="1">
    <citation type="submission" date="2019-11" db="EMBL/GenBank/DDBJ databases">
        <title>Pseudomonas flavidum sp. nov., isolated from Baiyang Lake.</title>
        <authorList>
            <person name="Zhao Y."/>
        </authorList>
    </citation>
    <scope>NUCLEOTIDE SEQUENCE [LARGE SCALE GENOMIC DNA]</scope>
    <source>
        <strain evidence="6">R-22-3 w-18</strain>
    </source>
</reference>
<dbReference type="Proteomes" id="UP000429555">
    <property type="component" value="Unassembled WGS sequence"/>
</dbReference>
<dbReference type="EMBL" id="WKJZ01000001">
    <property type="protein sequence ID" value="MVW75443.1"/>
    <property type="molecule type" value="Genomic_DNA"/>
</dbReference>
<dbReference type="AlphaFoldDB" id="A0A6I4L0A6"/>
<comment type="caution">
    <text evidence="5">The sequence shown here is derived from an EMBL/GenBank/DDBJ whole genome shotgun (WGS) entry which is preliminary data.</text>
</comment>
<feature type="domain" description="Solute-binding protein family 3/N-terminal" evidence="4">
    <location>
        <begin position="32"/>
        <end position="282"/>
    </location>
</feature>
<comment type="similarity">
    <text evidence="1">Belongs to the bacterial solute-binding protein 3 family.</text>
</comment>
<dbReference type="SUPFAM" id="SSF53850">
    <property type="entry name" value="Periplasmic binding protein-like II"/>
    <property type="match status" value="1"/>
</dbReference>
<evidence type="ECO:0000256" key="1">
    <source>
        <dbReference type="ARBA" id="ARBA00010333"/>
    </source>
</evidence>
<dbReference type="PANTHER" id="PTHR35936:SF32">
    <property type="entry name" value="MEMBRANE-BOUND LYTIC MUREIN TRANSGLYCOSYLASE F"/>
    <property type="match status" value="1"/>
</dbReference>
<evidence type="ECO:0000259" key="4">
    <source>
        <dbReference type="SMART" id="SM00062"/>
    </source>
</evidence>